<dbReference type="EnsemblPlants" id="AES65872">
    <property type="protein sequence ID" value="AES65872"/>
    <property type="gene ID" value="MTR_2g054160"/>
</dbReference>
<keyword evidence="1" id="KW-1133">Transmembrane helix</keyword>
<dbReference type="Proteomes" id="UP000002051">
    <property type="component" value="Chromosome 2"/>
</dbReference>
<evidence type="ECO:0000313" key="2">
    <source>
        <dbReference type="EMBL" id="AES65872.1"/>
    </source>
</evidence>
<proteinExistence type="predicted"/>
<gene>
    <name evidence="2" type="ordered locus">MTR_2g054160</name>
</gene>
<organism evidence="2 4">
    <name type="scientific">Medicago truncatula</name>
    <name type="common">Barrel medic</name>
    <name type="synonym">Medicago tribuloides</name>
    <dbReference type="NCBI Taxonomy" id="3880"/>
    <lineage>
        <taxon>Eukaryota</taxon>
        <taxon>Viridiplantae</taxon>
        <taxon>Streptophyta</taxon>
        <taxon>Embryophyta</taxon>
        <taxon>Tracheophyta</taxon>
        <taxon>Spermatophyta</taxon>
        <taxon>Magnoliopsida</taxon>
        <taxon>eudicotyledons</taxon>
        <taxon>Gunneridae</taxon>
        <taxon>Pentapetalae</taxon>
        <taxon>rosids</taxon>
        <taxon>fabids</taxon>
        <taxon>Fabales</taxon>
        <taxon>Fabaceae</taxon>
        <taxon>Papilionoideae</taxon>
        <taxon>50 kb inversion clade</taxon>
        <taxon>NPAAA clade</taxon>
        <taxon>Hologalegina</taxon>
        <taxon>IRL clade</taxon>
        <taxon>Trifolieae</taxon>
        <taxon>Medicago</taxon>
    </lineage>
</organism>
<protein>
    <submittedName>
        <fullName evidence="2">Transmembrane protein, putative</fullName>
    </submittedName>
</protein>
<dbReference type="HOGENOM" id="CLU_3017242_0_0_1"/>
<keyword evidence="1 2" id="KW-0812">Transmembrane</keyword>
<evidence type="ECO:0000313" key="4">
    <source>
        <dbReference type="Proteomes" id="UP000002051"/>
    </source>
</evidence>
<dbReference type="EMBL" id="CM001218">
    <property type="protein sequence ID" value="AES65872.1"/>
    <property type="molecule type" value="Genomic_DNA"/>
</dbReference>
<name>G7IQI8_MEDTR</name>
<accession>G7IQI8</accession>
<reference evidence="2 4" key="2">
    <citation type="journal article" date="2014" name="BMC Genomics">
        <title>An improved genome release (version Mt4.0) for the model legume Medicago truncatula.</title>
        <authorList>
            <person name="Tang H."/>
            <person name="Krishnakumar V."/>
            <person name="Bidwell S."/>
            <person name="Rosen B."/>
            <person name="Chan A."/>
            <person name="Zhou S."/>
            <person name="Gentzbittel L."/>
            <person name="Childs K.L."/>
            <person name="Yandell M."/>
            <person name="Gundlach H."/>
            <person name="Mayer K.F."/>
            <person name="Schwartz D.C."/>
            <person name="Town C.D."/>
        </authorList>
    </citation>
    <scope>GENOME REANNOTATION</scope>
    <source>
        <strain evidence="3 4">cv. Jemalong A17</strain>
    </source>
</reference>
<keyword evidence="1" id="KW-0472">Membrane</keyword>
<keyword evidence="4" id="KW-1185">Reference proteome</keyword>
<reference evidence="2 4" key="1">
    <citation type="journal article" date="2011" name="Nature">
        <title>The Medicago genome provides insight into the evolution of rhizobial symbioses.</title>
        <authorList>
            <person name="Young N.D."/>
            <person name="Debelle F."/>
            <person name="Oldroyd G.E."/>
            <person name="Geurts R."/>
            <person name="Cannon S.B."/>
            <person name="Udvardi M.K."/>
            <person name="Benedito V.A."/>
            <person name="Mayer K.F."/>
            <person name="Gouzy J."/>
            <person name="Schoof H."/>
            <person name="Van de Peer Y."/>
            <person name="Proost S."/>
            <person name="Cook D.R."/>
            <person name="Meyers B.C."/>
            <person name="Spannagl M."/>
            <person name="Cheung F."/>
            <person name="De Mita S."/>
            <person name="Krishnakumar V."/>
            <person name="Gundlach H."/>
            <person name="Zhou S."/>
            <person name="Mudge J."/>
            <person name="Bharti A.K."/>
            <person name="Murray J.D."/>
            <person name="Naoumkina M.A."/>
            <person name="Rosen B."/>
            <person name="Silverstein K.A."/>
            <person name="Tang H."/>
            <person name="Rombauts S."/>
            <person name="Zhao P.X."/>
            <person name="Zhou P."/>
            <person name="Barbe V."/>
            <person name="Bardou P."/>
            <person name="Bechner M."/>
            <person name="Bellec A."/>
            <person name="Berger A."/>
            <person name="Berges H."/>
            <person name="Bidwell S."/>
            <person name="Bisseling T."/>
            <person name="Choisne N."/>
            <person name="Couloux A."/>
            <person name="Denny R."/>
            <person name="Deshpande S."/>
            <person name="Dai X."/>
            <person name="Doyle J.J."/>
            <person name="Dudez A.M."/>
            <person name="Farmer A.D."/>
            <person name="Fouteau S."/>
            <person name="Franken C."/>
            <person name="Gibelin C."/>
            <person name="Gish J."/>
            <person name="Goldstein S."/>
            <person name="Gonzalez A.J."/>
            <person name="Green P.J."/>
            <person name="Hallab A."/>
            <person name="Hartog M."/>
            <person name="Hua A."/>
            <person name="Humphray S.J."/>
            <person name="Jeong D.H."/>
            <person name="Jing Y."/>
            <person name="Jocker A."/>
            <person name="Kenton S.M."/>
            <person name="Kim D.J."/>
            <person name="Klee K."/>
            <person name="Lai H."/>
            <person name="Lang C."/>
            <person name="Lin S."/>
            <person name="Macmil S.L."/>
            <person name="Magdelenat G."/>
            <person name="Matthews L."/>
            <person name="McCorrison J."/>
            <person name="Monaghan E.L."/>
            <person name="Mun J.H."/>
            <person name="Najar F.Z."/>
            <person name="Nicholson C."/>
            <person name="Noirot C."/>
            <person name="O'Bleness M."/>
            <person name="Paule C.R."/>
            <person name="Poulain J."/>
            <person name="Prion F."/>
            <person name="Qin B."/>
            <person name="Qu C."/>
            <person name="Retzel E.F."/>
            <person name="Riddle C."/>
            <person name="Sallet E."/>
            <person name="Samain S."/>
            <person name="Samson N."/>
            <person name="Sanders I."/>
            <person name="Saurat O."/>
            <person name="Scarpelli C."/>
            <person name="Schiex T."/>
            <person name="Segurens B."/>
            <person name="Severin A.J."/>
            <person name="Sherrier D.J."/>
            <person name="Shi R."/>
            <person name="Sims S."/>
            <person name="Singer S.R."/>
            <person name="Sinharoy S."/>
            <person name="Sterck L."/>
            <person name="Viollet A."/>
            <person name="Wang B.B."/>
            <person name="Wang K."/>
            <person name="Wang M."/>
            <person name="Wang X."/>
            <person name="Warfsmann J."/>
            <person name="Weissenbach J."/>
            <person name="White D.D."/>
            <person name="White J.D."/>
            <person name="Wiley G.B."/>
            <person name="Wincker P."/>
            <person name="Xing Y."/>
            <person name="Yang L."/>
            <person name="Yao Z."/>
            <person name="Ying F."/>
            <person name="Zhai J."/>
            <person name="Zhou L."/>
            <person name="Zuber A."/>
            <person name="Denarie J."/>
            <person name="Dixon R.A."/>
            <person name="May G.D."/>
            <person name="Schwartz D.C."/>
            <person name="Rogers J."/>
            <person name="Quetier F."/>
            <person name="Town C.D."/>
            <person name="Roe B.A."/>
        </authorList>
    </citation>
    <scope>NUCLEOTIDE SEQUENCE [LARGE SCALE GENOMIC DNA]</scope>
    <source>
        <strain evidence="2">A17</strain>
        <strain evidence="3 4">cv. Jemalong A17</strain>
    </source>
</reference>
<evidence type="ECO:0000256" key="1">
    <source>
        <dbReference type="SAM" id="Phobius"/>
    </source>
</evidence>
<dbReference type="PaxDb" id="3880-AES65872"/>
<feature type="transmembrane region" description="Helical" evidence="1">
    <location>
        <begin position="16"/>
        <end position="40"/>
    </location>
</feature>
<dbReference type="AlphaFoldDB" id="G7IQI8"/>
<sequence length="56" mass="5999">MGVEKAPVGVGRGFRYGMFVLGLFCCFAGLLLTGGGGSLMNAQLSHFNLQVFIRFL</sequence>
<reference evidence="3" key="3">
    <citation type="submission" date="2015-04" db="UniProtKB">
        <authorList>
            <consortium name="EnsemblPlants"/>
        </authorList>
    </citation>
    <scope>IDENTIFICATION</scope>
    <source>
        <strain evidence="3">cv. Jemalong A17</strain>
    </source>
</reference>
<evidence type="ECO:0000313" key="3">
    <source>
        <dbReference type="EnsemblPlants" id="AES65872"/>
    </source>
</evidence>